<protein>
    <submittedName>
        <fullName evidence="1">27492_t:CDS:1</fullName>
    </submittedName>
</protein>
<proteinExistence type="predicted"/>
<feature type="non-terminal residue" evidence="1">
    <location>
        <position position="1"/>
    </location>
</feature>
<sequence length="75" mass="8611">TLCNDPNKDFEILDSGSIRNNSESHKLTSSLFSRYSTSNLDRDISLYNSLYDLYFDTMALELSQDIDSTFDKEIS</sequence>
<comment type="caution">
    <text evidence="1">The sequence shown here is derived from an EMBL/GenBank/DDBJ whole genome shotgun (WGS) entry which is preliminary data.</text>
</comment>
<dbReference type="EMBL" id="CAJVQC010024100">
    <property type="protein sequence ID" value="CAG8725167.1"/>
    <property type="molecule type" value="Genomic_DNA"/>
</dbReference>
<keyword evidence="2" id="KW-1185">Reference proteome</keyword>
<accession>A0ACA9PUU7</accession>
<name>A0ACA9PUU7_9GLOM</name>
<reference evidence="1" key="1">
    <citation type="submission" date="2021-06" db="EMBL/GenBank/DDBJ databases">
        <authorList>
            <person name="Kallberg Y."/>
            <person name="Tangrot J."/>
            <person name="Rosling A."/>
        </authorList>
    </citation>
    <scope>NUCLEOTIDE SEQUENCE</scope>
    <source>
        <strain evidence="1">MA461A</strain>
    </source>
</reference>
<evidence type="ECO:0000313" key="1">
    <source>
        <dbReference type="EMBL" id="CAG8725167.1"/>
    </source>
</evidence>
<evidence type="ECO:0000313" key="2">
    <source>
        <dbReference type="Proteomes" id="UP000789920"/>
    </source>
</evidence>
<dbReference type="Proteomes" id="UP000789920">
    <property type="component" value="Unassembled WGS sequence"/>
</dbReference>
<gene>
    <name evidence="1" type="ORF">RPERSI_LOCUS11634</name>
</gene>
<organism evidence="1 2">
    <name type="scientific">Racocetra persica</name>
    <dbReference type="NCBI Taxonomy" id="160502"/>
    <lineage>
        <taxon>Eukaryota</taxon>
        <taxon>Fungi</taxon>
        <taxon>Fungi incertae sedis</taxon>
        <taxon>Mucoromycota</taxon>
        <taxon>Glomeromycotina</taxon>
        <taxon>Glomeromycetes</taxon>
        <taxon>Diversisporales</taxon>
        <taxon>Gigasporaceae</taxon>
        <taxon>Racocetra</taxon>
    </lineage>
</organism>